<dbReference type="Pfam" id="PF01263">
    <property type="entry name" value="Aldose_epim"/>
    <property type="match status" value="1"/>
</dbReference>
<keyword evidence="3 5" id="KW-0413">Isomerase</keyword>
<evidence type="ECO:0000256" key="6">
    <source>
        <dbReference type="SAM" id="MobiDB-lite"/>
    </source>
</evidence>
<evidence type="ECO:0000256" key="4">
    <source>
        <dbReference type="ARBA" id="ARBA00023277"/>
    </source>
</evidence>
<sequence>MTSTDISAGTPDNSDASGGIVYERSAFGVTSAGEPVERWTLDDGTLRVSVLTYGGNIQKLEVPAGPDGQERVDVVLGFDDIAGYEGTKAYISALIGRVANRLTNSAFTLDGTEYKITANEAPNSLHGGVDGFNRRIWAASPIEGGLRLSLTSPDGDQGYPGELTVTVDYLLLPGGTFRIRYDATTSAPTLINLTQHAYFNLGGVTGTPSIDGQTLQVASGHYTPVDPALLPSGEIAHVVGTPMDLRTAQPLDFLSLDHNLVLDEQEETEAGHGHGHGHTAAQSPDDLPTQHFAAQLRHEASGRTLTVTTSEPAIQVYTGSKLDGSDTGKGGVVYGASAGVCLETQNFPDAPNHEDFPSIVLRPGEQYLTVTDWAFSV</sequence>
<comment type="similarity">
    <text evidence="2 5">Belongs to the aldose epimerase family.</text>
</comment>
<dbReference type="InterPro" id="IPR047215">
    <property type="entry name" value="Galactose_mutarotase-like"/>
</dbReference>
<evidence type="ECO:0000313" key="8">
    <source>
        <dbReference type="Proteomes" id="UP001501074"/>
    </source>
</evidence>
<dbReference type="PIRSF" id="PIRSF005096">
    <property type="entry name" value="GALM"/>
    <property type="match status" value="1"/>
</dbReference>
<dbReference type="RefSeq" id="WP_231483114.1">
    <property type="nucleotide sequence ID" value="NZ_BAAAZO010000003.1"/>
</dbReference>
<dbReference type="EMBL" id="BAAAZO010000003">
    <property type="protein sequence ID" value="GAA3605247.1"/>
    <property type="molecule type" value="Genomic_DNA"/>
</dbReference>
<dbReference type="PANTHER" id="PTHR10091:SF0">
    <property type="entry name" value="GALACTOSE MUTAROTASE"/>
    <property type="match status" value="1"/>
</dbReference>
<dbReference type="SUPFAM" id="SSF74650">
    <property type="entry name" value="Galactose mutarotase-like"/>
    <property type="match status" value="1"/>
</dbReference>
<name>A0ABP6ZGC3_9ACTN</name>
<accession>A0ABP6ZGC3</accession>
<dbReference type="Proteomes" id="UP001501074">
    <property type="component" value="Unassembled WGS sequence"/>
</dbReference>
<dbReference type="CDD" id="cd09019">
    <property type="entry name" value="galactose_mutarotase_like"/>
    <property type="match status" value="1"/>
</dbReference>
<dbReference type="InterPro" id="IPR014718">
    <property type="entry name" value="GH-type_carb-bd"/>
</dbReference>
<protein>
    <recommendedName>
        <fullName evidence="5">Aldose 1-epimerase</fullName>
        <ecNumber evidence="5">5.1.3.3</ecNumber>
    </recommendedName>
</protein>
<evidence type="ECO:0000256" key="1">
    <source>
        <dbReference type="ARBA" id="ARBA00005028"/>
    </source>
</evidence>
<evidence type="ECO:0000256" key="2">
    <source>
        <dbReference type="ARBA" id="ARBA00006206"/>
    </source>
</evidence>
<dbReference type="InterPro" id="IPR011013">
    <property type="entry name" value="Gal_mutarotase_sf_dom"/>
</dbReference>
<evidence type="ECO:0000256" key="3">
    <source>
        <dbReference type="ARBA" id="ARBA00023235"/>
    </source>
</evidence>
<comment type="caution">
    <text evidence="7">The sequence shown here is derived from an EMBL/GenBank/DDBJ whole genome shotgun (WGS) entry which is preliminary data.</text>
</comment>
<evidence type="ECO:0000256" key="5">
    <source>
        <dbReference type="PIRNR" id="PIRNR005096"/>
    </source>
</evidence>
<keyword evidence="4 5" id="KW-0119">Carbohydrate metabolism</keyword>
<comment type="catalytic activity">
    <reaction evidence="5">
        <text>alpha-D-glucose = beta-D-glucose</text>
        <dbReference type="Rhea" id="RHEA:10264"/>
        <dbReference type="ChEBI" id="CHEBI:15903"/>
        <dbReference type="ChEBI" id="CHEBI:17925"/>
        <dbReference type="EC" id="5.1.3.3"/>
    </reaction>
</comment>
<reference evidence="8" key="1">
    <citation type="journal article" date="2019" name="Int. J. Syst. Evol. Microbiol.">
        <title>The Global Catalogue of Microorganisms (GCM) 10K type strain sequencing project: providing services to taxonomists for standard genome sequencing and annotation.</title>
        <authorList>
            <consortium name="The Broad Institute Genomics Platform"/>
            <consortium name="The Broad Institute Genome Sequencing Center for Infectious Disease"/>
            <person name="Wu L."/>
            <person name="Ma J."/>
        </authorList>
    </citation>
    <scope>NUCLEOTIDE SEQUENCE [LARGE SCALE GENOMIC DNA]</scope>
    <source>
        <strain evidence="8">JCM 16902</strain>
    </source>
</reference>
<dbReference type="Gene3D" id="2.70.98.10">
    <property type="match status" value="1"/>
</dbReference>
<proteinExistence type="inferred from homology"/>
<dbReference type="InterPro" id="IPR008183">
    <property type="entry name" value="Aldose_1/G6P_1-epimerase"/>
</dbReference>
<feature type="region of interest" description="Disordered" evidence="6">
    <location>
        <begin position="267"/>
        <end position="286"/>
    </location>
</feature>
<dbReference type="InterPro" id="IPR015443">
    <property type="entry name" value="Aldose_1-epimerase"/>
</dbReference>
<comment type="pathway">
    <text evidence="1 5">Carbohydrate metabolism; hexose metabolism.</text>
</comment>
<gene>
    <name evidence="7" type="ORF">GCM10022223_21240</name>
</gene>
<dbReference type="PANTHER" id="PTHR10091">
    <property type="entry name" value="ALDOSE-1-EPIMERASE"/>
    <property type="match status" value="1"/>
</dbReference>
<organism evidence="7 8">
    <name type="scientific">Kineosporia mesophila</name>
    <dbReference type="NCBI Taxonomy" id="566012"/>
    <lineage>
        <taxon>Bacteria</taxon>
        <taxon>Bacillati</taxon>
        <taxon>Actinomycetota</taxon>
        <taxon>Actinomycetes</taxon>
        <taxon>Kineosporiales</taxon>
        <taxon>Kineosporiaceae</taxon>
        <taxon>Kineosporia</taxon>
    </lineage>
</organism>
<dbReference type="EC" id="5.1.3.3" evidence="5"/>
<evidence type="ECO:0000313" key="7">
    <source>
        <dbReference type="EMBL" id="GAA3605247.1"/>
    </source>
</evidence>
<keyword evidence="8" id="KW-1185">Reference proteome</keyword>